<dbReference type="AlphaFoldDB" id="A0A0B7IVT6"/>
<gene>
    <name evidence="3" type="ORF">BN1209_1312</name>
</gene>
<protein>
    <submittedName>
        <fullName evidence="3">Glycosyl transferase family 9</fullName>
    </submittedName>
</protein>
<dbReference type="Gene3D" id="3.40.50.2000">
    <property type="entry name" value="Glycogen Phosphorylase B"/>
    <property type="match status" value="2"/>
</dbReference>
<keyword evidence="1" id="KW-0328">Glycosyltransferase</keyword>
<name>A0A0B7IVT6_9PROT</name>
<dbReference type="PANTHER" id="PTHR30160:SF1">
    <property type="entry name" value="LIPOPOLYSACCHARIDE 1,2-N-ACETYLGLUCOSAMINETRANSFERASE-RELATED"/>
    <property type="match status" value="1"/>
</dbReference>
<dbReference type="GO" id="GO:0009244">
    <property type="term" value="P:lipopolysaccharide core region biosynthetic process"/>
    <property type="evidence" value="ECO:0007669"/>
    <property type="project" value="TreeGrafter"/>
</dbReference>
<evidence type="ECO:0000256" key="2">
    <source>
        <dbReference type="ARBA" id="ARBA00022679"/>
    </source>
</evidence>
<dbReference type="STRING" id="1581680.BN1209_1312"/>
<dbReference type="GO" id="GO:0005829">
    <property type="term" value="C:cytosol"/>
    <property type="evidence" value="ECO:0007669"/>
    <property type="project" value="TreeGrafter"/>
</dbReference>
<evidence type="ECO:0000313" key="4">
    <source>
        <dbReference type="Proteomes" id="UP000056322"/>
    </source>
</evidence>
<dbReference type="OrthoDB" id="9781892at2"/>
<dbReference type="InterPro" id="IPR002201">
    <property type="entry name" value="Glyco_trans_9"/>
</dbReference>
<dbReference type="CDD" id="cd03789">
    <property type="entry name" value="GT9_LPS_heptosyltransferase"/>
    <property type="match status" value="1"/>
</dbReference>
<proteinExistence type="predicted"/>
<dbReference type="EMBL" id="LN794158">
    <property type="protein sequence ID" value="CEN56350.1"/>
    <property type="molecule type" value="Genomic_DNA"/>
</dbReference>
<dbReference type="Proteomes" id="UP000056322">
    <property type="component" value="Chromosome 1"/>
</dbReference>
<evidence type="ECO:0000313" key="3">
    <source>
        <dbReference type="EMBL" id="CEN56350.1"/>
    </source>
</evidence>
<dbReference type="PANTHER" id="PTHR30160">
    <property type="entry name" value="TETRAACYLDISACCHARIDE 4'-KINASE-RELATED"/>
    <property type="match status" value="1"/>
</dbReference>
<sequence>MLKSFKPSRKIQKILVIQFKYLGDAVFITPALQALHYQHPEAEIHVLVAKEVAPIFEHLPFITKTWAFPRKRGKAKLSESLPFVQALRKEKFDLSVDFVGNDRGSILSLLVGAKSRVSAIEHQLTLLQKLAYTRTIQTSLLPTSWVKRHLKMLRLLMGTSETTAPQMLIVANPLLASQAKQLLQDHQIICHLGTSQEKKEWPIARWVEFYQLATKAGYKIAFSAGPNERERNLIAELKKALPDAFELPPVNDLAMYLSVLDQAKLVISGDTGPLHFAAGLGVKVIGLFGTADSVRHAAPIYKDHELAMSSPCTCLAESSQFVTCQSASPCMNSISAQQVFERLKERYPLKAS</sequence>
<evidence type="ECO:0000256" key="1">
    <source>
        <dbReference type="ARBA" id="ARBA00022676"/>
    </source>
</evidence>
<reference evidence="4" key="1">
    <citation type="submission" date="2014-12" db="EMBL/GenBank/DDBJ databases">
        <authorList>
            <person name="Salcher M.M."/>
        </authorList>
    </citation>
    <scope>NUCLEOTIDE SEQUENCE [LARGE SCALE GENOMIC DNA]</scope>
    <source>
        <strain evidence="4">MMS-10A-171</strain>
    </source>
</reference>
<organism evidence="3 4">
    <name type="scientific">Candidatus Methylopumilus turicensis</name>
    <dbReference type="NCBI Taxonomy" id="1581680"/>
    <lineage>
        <taxon>Bacteria</taxon>
        <taxon>Pseudomonadati</taxon>
        <taxon>Pseudomonadota</taxon>
        <taxon>Betaproteobacteria</taxon>
        <taxon>Nitrosomonadales</taxon>
        <taxon>Methylophilaceae</taxon>
        <taxon>Candidatus Methylopumilus</taxon>
    </lineage>
</organism>
<dbReference type="HOGENOM" id="CLU_833916_0_0_4"/>
<keyword evidence="4" id="KW-1185">Reference proteome</keyword>
<dbReference type="Pfam" id="PF01075">
    <property type="entry name" value="Glyco_transf_9"/>
    <property type="match status" value="1"/>
</dbReference>
<dbReference type="GO" id="GO:0008713">
    <property type="term" value="F:ADP-heptose-lipopolysaccharide heptosyltransferase activity"/>
    <property type="evidence" value="ECO:0007669"/>
    <property type="project" value="TreeGrafter"/>
</dbReference>
<accession>A0A0B7IVT6</accession>
<dbReference type="KEGG" id="mbac:BN1209_1312"/>
<keyword evidence="2 3" id="KW-0808">Transferase</keyword>
<dbReference type="InterPro" id="IPR051199">
    <property type="entry name" value="LPS_LOS_Heptosyltrfase"/>
</dbReference>
<dbReference type="SUPFAM" id="SSF53756">
    <property type="entry name" value="UDP-Glycosyltransferase/glycogen phosphorylase"/>
    <property type="match status" value="1"/>
</dbReference>